<keyword evidence="11" id="KW-1185">Reference proteome</keyword>
<dbReference type="GO" id="GO:0032217">
    <property type="term" value="F:riboflavin transmembrane transporter activity"/>
    <property type="evidence" value="ECO:0007669"/>
    <property type="project" value="UniProtKB-UniRule"/>
</dbReference>
<evidence type="ECO:0000313" key="11">
    <source>
        <dbReference type="Proteomes" id="UP001432027"/>
    </source>
</evidence>
<accession>A0AAV5TC75</accession>
<evidence type="ECO:0000256" key="2">
    <source>
        <dbReference type="ARBA" id="ARBA00004651"/>
    </source>
</evidence>
<evidence type="ECO:0000256" key="8">
    <source>
        <dbReference type="ARBA" id="ARBA00023136"/>
    </source>
</evidence>
<evidence type="ECO:0000256" key="4">
    <source>
        <dbReference type="ARBA" id="ARBA00022448"/>
    </source>
</evidence>
<evidence type="ECO:0000256" key="9">
    <source>
        <dbReference type="RuleBase" id="RU368035"/>
    </source>
</evidence>
<evidence type="ECO:0000256" key="3">
    <source>
        <dbReference type="ARBA" id="ARBA00006366"/>
    </source>
</evidence>
<name>A0AAV5TC75_9BILA</name>
<gene>
    <name evidence="10" type="ORF">PENTCL1PPCAC_11401</name>
</gene>
<feature type="non-terminal residue" evidence="10">
    <location>
        <position position="1"/>
    </location>
</feature>
<evidence type="ECO:0000313" key="10">
    <source>
        <dbReference type="EMBL" id="GMS89226.1"/>
    </source>
</evidence>
<keyword evidence="4 9" id="KW-0813">Transport</keyword>
<feature type="transmembrane region" description="Helical" evidence="9">
    <location>
        <begin position="37"/>
        <end position="60"/>
    </location>
</feature>
<organism evidence="10 11">
    <name type="scientific">Pristionchus entomophagus</name>
    <dbReference type="NCBI Taxonomy" id="358040"/>
    <lineage>
        <taxon>Eukaryota</taxon>
        <taxon>Metazoa</taxon>
        <taxon>Ecdysozoa</taxon>
        <taxon>Nematoda</taxon>
        <taxon>Chromadorea</taxon>
        <taxon>Rhabditida</taxon>
        <taxon>Rhabditina</taxon>
        <taxon>Diplogasteromorpha</taxon>
        <taxon>Diplogasteroidea</taxon>
        <taxon>Neodiplogasteridae</taxon>
        <taxon>Pristionchus</taxon>
    </lineage>
</organism>
<feature type="transmembrane region" description="Helical" evidence="9">
    <location>
        <begin position="98"/>
        <end position="128"/>
    </location>
</feature>
<keyword evidence="7 9" id="KW-1133">Transmembrane helix</keyword>
<keyword evidence="6 9" id="KW-0812">Transmembrane</keyword>
<feature type="transmembrane region" description="Helical" evidence="9">
    <location>
        <begin position="12"/>
        <end position="30"/>
    </location>
</feature>
<keyword evidence="5 9" id="KW-1003">Cell membrane</keyword>
<dbReference type="GO" id="GO:0005886">
    <property type="term" value="C:plasma membrane"/>
    <property type="evidence" value="ECO:0007669"/>
    <property type="project" value="UniProtKB-SubCell"/>
</dbReference>
<comment type="caution">
    <text evidence="9">Lacks conserved residue(s) required for the propagation of feature annotation.</text>
</comment>
<protein>
    <recommendedName>
        <fullName evidence="9">Riboflavin transporter</fullName>
    </recommendedName>
</protein>
<keyword evidence="8 9" id="KW-0472">Membrane</keyword>
<comment type="subcellular location">
    <subcellularLocation>
        <location evidence="2 9">Cell membrane</location>
        <topology evidence="2 9">Multi-pass membrane protein</topology>
    </subcellularLocation>
</comment>
<evidence type="ECO:0000256" key="6">
    <source>
        <dbReference type="ARBA" id="ARBA00022692"/>
    </source>
</evidence>
<comment type="catalytic activity">
    <reaction evidence="1 9">
        <text>riboflavin(in) = riboflavin(out)</text>
        <dbReference type="Rhea" id="RHEA:35015"/>
        <dbReference type="ChEBI" id="CHEBI:57986"/>
    </reaction>
</comment>
<dbReference type="InterPro" id="IPR009357">
    <property type="entry name" value="Riboflavin_transptr"/>
</dbReference>
<evidence type="ECO:0000256" key="7">
    <source>
        <dbReference type="ARBA" id="ARBA00022989"/>
    </source>
</evidence>
<evidence type="ECO:0000256" key="1">
    <source>
        <dbReference type="ARBA" id="ARBA00000215"/>
    </source>
</evidence>
<comment type="function">
    <text evidence="9">Plasma membrane transporter mediating the uptake by cells of the water soluble vitamin B2/riboflavin that plays a key role in biochemical oxidation-reduction reactions of the carbohydrate, lipid, and amino acid metabolism.</text>
</comment>
<evidence type="ECO:0000256" key="5">
    <source>
        <dbReference type="ARBA" id="ARBA00022475"/>
    </source>
</evidence>
<comment type="caution">
    <text evidence="10">The sequence shown here is derived from an EMBL/GenBank/DDBJ whole genome shotgun (WGS) entry which is preliminary data.</text>
</comment>
<dbReference type="EMBL" id="BTSX01000003">
    <property type="protein sequence ID" value="GMS89226.1"/>
    <property type="molecule type" value="Genomic_DNA"/>
</dbReference>
<reference evidence="10" key="1">
    <citation type="submission" date="2023-10" db="EMBL/GenBank/DDBJ databases">
        <title>Genome assembly of Pristionchus species.</title>
        <authorList>
            <person name="Yoshida K."/>
            <person name="Sommer R.J."/>
        </authorList>
    </citation>
    <scope>NUCLEOTIDE SEQUENCE</scope>
    <source>
        <strain evidence="10">RS0144</strain>
    </source>
</reference>
<dbReference type="Pfam" id="PF06237">
    <property type="entry name" value="SLC52_ribofla_tr"/>
    <property type="match status" value="1"/>
</dbReference>
<dbReference type="AlphaFoldDB" id="A0AAV5TC75"/>
<proteinExistence type="inferred from homology"/>
<feature type="transmembrane region" description="Helical" evidence="9">
    <location>
        <begin position="66"/>
        <end position="86"/>
    </location>
</feature>
<sequence>AMLTFPCQVYSLSTNLFVLTNPIFCFIQHFNSFSSTIHLSLLSLVAAIPTLFILLLSILQLSIPSVLLPISAAFSAGFLSLLRTAAASRLAYSSHPKALFICGFVTQFGSFIGATSVFILANVFHIFISS</sequence>
<dbReference type="Proteomes" id="UP001432027">
    <property type="component" value="Unassembled WGS sequence"/>
</dbReference>
<dbReference type="PANTHER" id="PTHR12929">
    <property type="entry name" value="SOLUTE CARRIER FAMILY 52"/>
    <property type="match status" value="1"/>
</dbReference>
<comment type="similarity">
    <text evidence="3 9">Belongs to the riboflavin transporter family.</text>
</comment>
<dbReference type="PANTHER" id="PTHR12929:SF10">
    <property type="entry name" value="RIBOFLAVIN TRANSPORTER"/>
    <property type="match status" value="1"/>
</dbReference>